<comment type="caution">
    <text evidence="2">The sequence shown here is derived from an EMBL/GenBank/DDBJ whole genome shotgun (WGS) entry which is preliminary data.</text>
</comment>
<proteinExistence type="predicted"/>
<protein>
    <submittedName>
        <fullName evidence="2">Uncharacterized protein</fullName>
    </submittedName>
</protein>
<name>A0A0F9AET9_9ZZZZ</name>
<dbReference type="AlphaFoldDB" id="A0A0F9AET9"/>
<evidence type="ECO:0000313" key="2">
    <source>
        <dbReference type="EMBL" id="KKL07930.1"/>
    </source>
</evidence>
<organism evidence="2">
    <name type="scientific">marine sediment metagenome</name>
    <dbReference type="NCBI Taxonomy" id="412755"/>
    <lineage>
        <taxon>unclassified sequences</taxon>
        <taxon>metagenomes</taxon>
        <taxon>ecological metagenomes</taxon>
    </lineage>
</organism>
<sequence>MDGEAEITKDALPKEGQPSGGETSPSETTYTGEQVKVLISQRHSTLD</sequence>
<accession>A0A0F9AET9</accession>
<feature type="compositionally biased region" description="Basic and acidic residues" evidence="1">
    <location>
        <begin position="1"/>
        <end position="13"/>
    </location>
</feature>
<dbReference type="EMBL" id="LAZR01043089">
    <property type="protein sequence ID" value="KKL07930.1"/>
    <property type="molecule type" value="Genomic_DNA"/>
</dbReference>
<feature type="non-terminal residue" evidence="2">
    <location>
        <position position="47"/>
    </location>
</feature>
<evidence type="ECO:0000256" key="1">
    <source>
        <dbReference type="SAM" id="MobiDB-lite"/>
    </source>
</evidence>
<feature type="region of interest" description="Disordered" evidence="1">
    <location>
        <begin position="1"/>
        <end position="34"/>
    </location>
</feature>
<feature type="compositionally biased region" description="Polar residues" evidence="1">
    <location>
        <begin position="20"/>
        <end position="32"/>
    </location>
</feature>
<gene>
    <name evidence="2" type="ORF">LCGC14_2581010</name>
</gene>
<reference evidence="2" key="1">
    <citation type="journal article" date="2015" name="Nature">
        <title>Complex archaea that bridge the gap between prokaryotes and eukaryotes.</title>
        <authorList>
            <person name="Spang A."/>
            <person name="Saw J.H."/>
            <person name="Jorgensen S.L."/>
            <person name="Zaremba-Niedzwiedzka K."/>
            <person name="Martijn J."/>
            <person name="Lind A.E."/>
            <person name="van Eijk R."/>
            <person name="Schleper C."/>
            <person name="Guy L."/>
            <person name="Ettema T.J."/>
        </authorList>
    </citation>
    <scope>NUCLEOTIDE SEQUENCE</scope>
</reference>